<gene>
    <name evidence="1" type="ORF">S03H2_45153</name>
</gene>
<comment type="caution">
    <text evidence="1">The sequence shown here is derived from an EMBL/GenBank/DDBJ whole genome shotgun (WGS) entry which is preliminary data.</text>
</comment>
<feature type="non-terminal residue" evidence="1">
    <location>
        <position position="1"/>
    </location>
</feature>
<accession>X1HET3</accession>
<dbReference type="AlphaFoldDB" id="X1HET3"/>
<dbReference type="EMBL" id="BARU01028269">
    <property type="protein sequence ID" value="GAH68716.1"/>
    <property type="molecule type" value="Genomic_DNA"/>
</dbReference>
<sequence>RHSLTHQDELRSIKSSGKEVRWRLTAADDEHRHLETVRTRAGIVMIQFQPRSFYKDIVAVCQRAQHRRWSGEVKKRYNGWMTLDLDSARSNSTINAAKTEIAAL</sequence>
<protein>
    <submittedName>
        <fullName evidence="1">Uncharacterized protein</fullName>
    </submittedName>
</protein>
<evidence type="ECO:0000313" key="1">
    <source>
        <dbReference type="EMBL" id="GAH68716.1"/>
    </source>
</evidence>
<proteinExistence type="predicted"/>
<reference evidence="1" key="1">
    <citation type="journal article" date="2014" name="Front. Microbiol.">
        <title>High frequency of phylogenetically diverse reductive dehalogenase-homologous genes in deep subseafloor sedimentary metagenomes.</title>
        <authorList>
            <person name="Kawai M."/>
            <person name="Futagami T."/>
            <person name="Toyoda A."/>
            <person name="Takaki Y."/>
            <person name="Nishi S."/>
            <person name="Hori S."/>
            <person name="Arai W."/>
            <person name="Tsubouchi T."/>
            <person name="Morono Y."/>
            <person name="Uchiyama I."/>
            <person name="Ito T."/>
            <person name="Fujiyama A."/>
            <person name="Inagaki F."/>
            <person name="Takami H."/>
        </authorList>
    </citation>
    <scope>NUCLEOTIDE SEQUENCE</scope>
    <source>
        <strain evidence="1">Expedition CK06-06</strain>
    </source>
</reference>
<name>X1HET3_9ZZZZ</name>
<organism evidence="1">
    <name type="scientific">marine sediment metagenome</name>
    <dbReference type="NCBI Taxonomy" id="412755"/>
    <lineage>
        <taxon>unclassified sequences</taxon>
        <taxon>metagenomes</taxon>
        <taxon>ecological metagenomes</taxon>
    </lineage>
</organism>